<evidence type="ECO:0000313" key="10">
    <source>
        <dbReference type="EMBL" id="SDW38955.1"/>
    </source>
</evidence>
<evidence type="ECO:0000256" key="1">
    <source>
        <dbReference type="ARBA" id="ARBA00004429"/>
    </source>
</evidence>
<dbReference type="GO" id="GO:0005886">
    <property type="term" value="C:plasma membrane"/>
    <property type="evidence" value="ECO:0007669"/>
    <property type="project" value="UniProtKB-SubCell"/>
</dbReference>
<feature type="transmembrane region" description="Helical" evidence="8">
    <location>
        <begin position="459"/>
        <end position="478"/>
    </location>
</feature>
<feature type="transmembrane region" description="Helical" evidence="8">
    <location>
        <begin position="220"/>
        <end position="244"/>
    </location>
</feature>
<feature type="domain" description="TRAP C4-dicarboxylate transport system permease DctM subunit" evidence="9">
    <location>
        <begin position="262"/>
        <end position="679"/>
    </location>
</feature>
<dbReference type="OrthoDB" id="9796052at2"/>
<dbReference type="GO" id="GO:0022857">
    <property type="term" value="F:transmembrane transporter activity"/>
    <property type="evidence" value="ECO:0007669"/>
    <property type="project" value="UniProtKB-UniRule"/>
</dbReference>
<keyword evidence="2" id="KW-1003">Cell membrane</keyword>
<proteinExistence type="predicted"/>
<feature type="transmembrane region" description="Helical" evidence="8">
    <location>
        <begin position="349"/>
        <end position="366"/>
    </location>
</feature>
<dbReference type="InterPro" id="IPR010656">
    <property type="entry name" value="DctM"/>
</dbReference>
<evidence type="ECO:0000256" key="2">
    <source>
        <dbReference type="ARBA" id="ARBA00022475"/>
    </source>
</evidence>
<dbReference type="PANTHER" id="PTHR33362">
    <property type="entry name" value="SIALIC ACID TRAP TRANSPORTER PERMEASE PROTEIN SIAT-RELATED"/>
    <property type="match status" value="1"/>
</dbReference>
<keyword evidence="6 8" id="KW-0472">Membrane</keyword>
<dbReference type="PANTHER" id="PTHR33362:SF2">
    <property type="entry name" value="TRAP TRANSPORTER LARGE PERMEASE PROTEIN"/>
    <property type="match status" value="1"/>
</dbReference>
<evidence type="ECO:0000256" key="7">
    <source>
        <dbReference type="RuleBase" id="RU369079"/>
    </source>
</evidence>
<evidence type="ECO:0000256" key="3">
    <source>
        <dbReference type="ARBA" id="ARBA00022519"/>
    </source>
</evidence>
<protein>
    <submittedName>
        <fullName evidence="10">TRAP-type C4-dicarboxylate transport system, large permease component</fullName>
    </submittedName>
</protein>
<dbReference type="RefSeq" id="WP_091811691.1">
    <property type="nucleotide sequence ID" value="NZ_FNNE01000002.1"/>
</dbReference>
<accession>A0A1H2T5E9</accession>
<feature type="transmembrane region" description="Helical" evidence="8">
    <location>
        <begin position="256"/>
        <end position="278"/>
    </location>
</feature>
<comment type="subcellular location">
    <subcellularLocation>
        <location evidence="1 7">Cell inner membrane</location>
        <topology evidence="1 7">Multi-pass membrane protein</topology>
    </subcellularLocation>
</comment>
<dbReference type="InterPro" id="IPR004681">
    <property type="entry name" value="TRAP_DctM"/>
</dbReference>
<feature type="transmembrane region" description="Helical" evidence="8">
    <location>
        <begin position="284"/>
        <end position="309"/>
    </location>
</feature>
<feature type="transmembrane region" description="Helical" evidence="8">
    <location>
        <begin position="152"/>
        <end position="170"/>
    </location>
</feature>
<keyword evidence="5 8" id="KW-1133">Transmembrane helix</keyword>
<keyword evidence="3 7" id="KW-0997">Cell inner membrane</keyword>
<keyword evidence="4 8" id="KW-0812">Transmembrane</keyword>
<evidence type="ECO:0000256" key="4">
    <source>
        <dbReference type="ARBA" id="ARBA00022692"/>
    </source>
</evidence>
<feature type="transmembrane region" description="Helical" evidence="8">
    <location>
        <begin position="524"/>
        <end position="548"/>
    </location>
</feature>
<keyword evidence="7" id="KW-0813">Transport</keyword>
<dbReference type="EMBL" id="FNNE01000002">
    <property type="protein sequence ID" value="SDW38955.1"/>
    <property type="molecule type" value="Genomic_DNA"/>
</dbReference>
<organism evidence="10 11">
    <name type="scientific">Marinobacter mobilis</name>
    <dbReference type="NCBI Taxonomy" id="488533"/>
    <lineage>
        <taxon>Bacteria</taxon>
        <taxon>Pseudomonadati</taxon>
        <taxon>Pseudomonadota</taxon>
        <taxon>Gammaproteobacteria</taxon>
        <taxon>Pseudomonadales</taxon>
        <taxon>Marinobacteraceae</taxon>
        <taxon>Marinobacter</taxon>
    </lineage>
</organism>
<feature type="transmembrane region" description="Helical" evidence="8">
    <location>
        <begin position="660"/>
        <end position="683"/>
    </location>
</feature>
<feature type="transmembrane region" description="Helical" evidence="8">
    <location>
        <begin position="378"/>
        <end position="405"/>
    </location>
</feature>
<evidence type="ECO:0000256" key="8">
    <source>
        <dbReference type="SAM" id="Phobius"/>
    </source>
</evidence>
<gene>
    <name evidence="10" type="ORF">SAMN04487960_102340</name>
</gene>
<reference evidence="10 11" key="1">
    <citation type="submission" date="2016-10" db="EMBL/GenBank/DDBJ databases">
        <authorList>
            <person name="de Groot N.N."/>
        </authorList>
    </citation>
    <scope>NUCLEOTIDE SEQUENCE [LARGE SCALE GENOMIC DNA]</scope>
    <source>
        <strain evidence="10 11">CGMCC 1.7059</strain>
    </source>
</reference>
<feature type="transmembrane region" description="Helical" evidence="8">
    <location>
        <begin position="568"/>
        <end position="597"/>
    </location>
</feature>
<evidence type="ECO:0000256" key="6">
    <source>
        <dbReference type="ARBA" id="ARBA00023136"/>
    </source>
</evidence>
<keyword evidence="11" id="KW-1185">Reference proteome</keyword>
<evidence type="ECO:0000313" key="11">
    <source>
        <dbReference type="Proteomes" id="UP000199675"/>
    </source>
</evidence>
<name>A0A1H2T5E9_9GAMM</name>
<dbReference type="STRING" id="488533.SAMN04487960_102340"/>
<evidence type="ECO:0000259" key="9">
    <source>
        <dbReference type="Pfam" id="PF06808"/>
    </source>
</evidence>
<comment type="function">
    <text evidence="7">Part of the tripartite ATP-independent periplasmic (TRAP) transport system.</text>
</comment>
<dbReference type="Proteomes" id="UP000199675">
    <property type="component" value="Unassembled WGS sequence"/>
</dbReference>
<sequence>MITRVLSSARTVSTLYPVHRLHGVVLLMLLLFTLLLGMGNSLHSRLLWVGEQTWPNYYLLDPAAVAPDCELSMDVEAEVQRRLAAYQPDPNDLFSTPPNPEALRQSLQRNLAMCEQKFQIYENNQKHATPALAVFKAVEQGFARFLLDNIDLMKFLFMGMFAMAAAISALDADHISLRLPHNRSEWRLNQGVQFAVNGLMVLSLQSYVGKLAVAPDSDDLILMQNAWSLVFGLFMLINVIRFLWIPERIKPGSLNASSPLVVPLYCTMGLIAMSYFFFVDGYNSGLAIYFGMMSNLSSMFINIGLYVLVGMALKQTRVPELLINVIKPFQLPAPMLASVMIFATAFPTAFTGASGIFILAVGGVVYDELRRAGAGRQLSLATTAMSGSLGVVLNPCLLIVVVAALNKEVTTSEMYGWGIWVFLMSATLFSFIVCKTEGNWKPRPVPGAFREAVAQLKPLIPYGLVAGGVIFAVWLILGLGFNEYSAPMILPLVMLALVFLDAGKDNRDEGVSRSKAFWTRSTSAASDSAVHIGALLALIGFSICLGGILERSDIMHVVFPETLDSPWLAMLVVVFMLTFIGMVMDPFGAVILVSATIAQAAISMGIDPLHFWIVCLVAFELGYLSPPVALNHLLTRQVVGETEVLAADRTGSFWQRYERLLLPLVVMATTLLLVAFVPMLFYAL</sequence>
<feature type="transmembrane region" description="Helical" evidence="8">
    <location>
        <begin position="417"/>
        <end position="434"/>
    </location>
</feature>
<evidence type="ECO:0000256" key="5">
    <source>
        <dbReference type="ARBA" id="ARBA00022989"/>
    </source>
</evidence>
<dbReference type="Pfam" id="PF06808">
    <property type="entry name" value="DctM"/>
    <property type="match status" value="1"/>
</dbReference>
<dbReference type="AlphaFoldDB" id="A0A1H2T5E9"/>
<feature type="transmembrane region" description="Helical" evidence="8">
    <location>
        <begin position="609"/>
        <end position="626"/>
    </location>
</feature>
<feature type="transmembrane region" description="Helical" evidence="8">
    <location>
        <begin position="21"/>
        <end position="39"/>
    </location>
</feature>